<name>A0A080YUE2_WHEAT</name>
<protein>
    <recommendedName>
        <fullName evidence="2">F-box domain-containing protein</fullName>
    </recommendedName>
</protein>
<organism evidence="1">
    <name type="scientific">Triticum aestivum</name>
    <name type="common">Wheat</name>
    <dbReference type="NCBI Taxonomy" id="4565"/>
    <lineage>
        <taxon>Eukaryota</taxon>
        <taxon>Viridiplantae</taxon>
        <taxon>Streptophyta</taxon>
        <taxon>Embryophyta</taxon>
        <taxon>Tracheophyta</taxon>
        <taxon>Spermatophyta</taxon>
        <taxon>Magnoliopsida</taxon>
        <taxon>Liliopsida</taxon>
        <taxon>Poales</taxon>
        <taxon>Poaceae</taxon>
        <taxon>BOP clade</taxon>
        <taxon>Pooideae</taxon>
        <taxon>Triticodae</taxon>
        <taxon>Triticeae</taxon>
        <taxon>Triticinae</taxon>
        <taxon>Triticum</taxon>
    </lineage>
</organism>
<gene>
    <name evidence="1" type="ORF">TRAES_3BF089300180CFD_c1</name>
</gene>
<proteinExistence type="predicted"/>
<evidence type="ECO:0008006" key="2">
    <source>
        <dbReference type="Google" id="ProtNLM"/>
    </source>
</evidence>
<reference evidence="1" key="1">
    <citation type="journal article" date="2014" name="Science">
        <title>Structural and functional partitioning of bread wheat chromosome 3B.</title>
        <authorList>
            <person name="Choulet F."/>
            <person name="Alberti A."/>
            <person name="Theil S."/>
            <person name="Glover N."/>
            <person name="Barbe V."/>
            <person name="Daron J."/>
            <person name="Pingault L."/>
            <person name="Sourdille P."/>
            <person name="Couloux A."/>
            <person name="Paux E."/>
            <person name="Leroy P."/>
            <person name="Mangenot S."/>
            <person name="Guilhot N."/>
            <person name="Le Gouis J."/>
            <person name="Balfourier F."/>
            <person name="Alaux M."/>
            <person name="Jamilloux V."/>
            <person name="Poulain J."/>
            <person name="Durand C."/>
            <person name="Bellec A."/>
            <person name="Gaspin C."/>
            <person name="Safar J."/>
            <person name="Dolezel J."/>
            <person name="Rogers J."/>
            <person name="Vandepoele K."/>
            <person name="Aury J.M."/>
            <person name="Mayer K."/>
            <person name="Berges H."/>
            <person name="Quesneville H."/>
            <person name="Wincker P."/>
            <person name="Feuillet C."/>
        </authorList>
    </citation>
    <scope>NUCLEOTIDE SEQUENCE</scope>
</reference>
<evidence type="ECO:0000313" key="1">
    <source>
        <dbReference type="EMBL" id="CDM87016.1"/>
    </source>
</evidence>
<dbReference type="HOGENOM" id="CLU_030606_0_0_1"/>
<dbReference type="PANTHER" id="PTHR34591">
    <property type="entry name" value="OS03G0653100 PROTEIN-RELATED"/>
    <property type="match status" value="1"/>
</dbReference>
<dbReference type="PANTHER" id="PTHR34591:SF28">
    <property type="entry name" value="F-BOX DOMAIN-CONTAINING PROTEIN"/>
    <property type="match status" value="1"/>
</dbReference>
<sequence>MDGLPKELLADVIRASSHGASPCAGASAKGWRAVADAGGMPLTVAHLMPRRLRGIYINYVGQNRPYFFSREPTSPSIDAALKSMPPQHGGWKTVLDHRNGLILYGSGTARTPSSAITTMRVCNPATRRWTTLPPRPTGRIVLPYLVFDPTTSLHYDVLCFPEEPDHASWPSSGANHNTDEINDLGSVEWPPSSYAVQGFSSRTGRWEERRFVREGDTTVTLSDIWSDPWHPRSGRLTYSYSSPRCHGVYWREKFYLHCRGGFVIRLSLQEQKYLLIKTPKSDTFVRGPLSPDTEGIIPSVYLGKSKQGFYYTALYRHQIRVWVLHEASESRRTLEWTLRHEAVLKPSIARHYSRVYRQEEIAESWNLDRAGHIWAQTSIKDHDWDSNNDSDIHDRGEEGASIPKAEKSRIDFKMSLGFDLLGFHPYKEIAFLGQDFDGFAYFVSRMKIYIQALDNPLYVESSDTINSVKAKIDDEYATAATAEHEQVRGGAFVGRLATAEEKADAIGAATDEAEEKADAVGLLHGYSRGGGEGGRRGRSWRMVRRRRPPVLAGLLRGILLNLRCSYRYLDGKLEAGRVLLQHKLM</sequence>
<dbReference type="EMBL" id="HG670306">
    <property type="protein sequence ID" value="CDM87016.1"/>
    <property type="molecule type" value="Genomic_DNA"/>
</dbReference>
<accession>A0A080YUE2</accession>
<dbReference type="AlphaFoldDB" id="A0A080YUE2"/>